<evidence type="ECO:0000256" key="1">
    <source>
        <dbReference type="ARBA" id="ARBA00022786"/>
    </source>
</evidence>
<accession>A0ABD3WER1</accession>
<evidence type="ECO:0000259" key="2">
    <source>
        <dbReference type="Pfam" id="PF00632"/>
    </source>
</evidence>
<keyword evidence="4" id="KW-1185">Reference proteome</keyword>
<dbReference type="SUPFAM" id="SSF56204">
    <property type="entry name" value="Hect, E3 ligase catalytic domain"/>
    <property type="match status" value="1"/>
</dbReference>
<evidence type="ECO:0000313" key="4">
    <source>
        <dbReference type="Proteomes" id="UP001634394"/>
    </source>
</evidence>
<dbReference type="AlphaFoldDB" id="A0ABD3WER1"/>
<reference evidence="3 4" key="1">
    <citation type="submission" date="2024-11" db="EMBL/GenBank/DDBJ databases">
        <title>Chromosome-level genome assembly of the freshwater bivalve Anodonta woodiana.</title>
        <authorList>
            <person name="Chen X."/>
        </authorList>
    </citation>
    <scope>NUCLEOTIDE SEQUENCE [LARGE SCALE GENOMIC DNA]</scope>
    <source>
        <strain evidence="3">MN2024</strain>
        <tissue evidence="3">Gills</tissue>
    </source>
</reference>
<dbReference type="Gene3D" id="3.30.2410.10">
    <property type="entry name" value="Hect, E3 ligase catalytic domain"/>
    <property type="match status" value="1"/>
</dbReference>
<dbReference type="InterPro" id="IPR035983">
    <property type="entry name" value="Hect_E3_ubiquitin_ligase"/>
</dbReference>
<sequence>MEEFLRHRKISEDIITRMKEDGIDVTVISMMDVEQLQKYLPRYGDYTASSCSDRKRSLRDRLLEKLRAAGNRKEHFRRAVPQAGNINAKKILRKVEIGWLNTYGINGQKQVRSTYGGGTRAVQVHIDATVSDILSTGKELFFPSGISKKGKVDDFDFYLADQTGEKLSDQLTLKDIYESTKLKTLRLYVVTTAHTRYLNGNNSKERNNTEPDISAQLIHPNQSDLVQKYPQVQAEDNIRAISSVSTTELQIPYSNQAEHIMGLEESKTSFNNTYHGDCFEKKHPNHDVCDLTLDSHEFLMTGHSQEQFQPAIDLSQALDDISVKTILLHRSNLQEEMSPCGFGYFKASDILNTTLKFKFVNECGHDADDGEVYRIPVLSQDYGQEEWEAVGRILIKGYKEHKYYPISLAPAFFIAVVHGENSVTPQLLKDSFLLYISQSEKDVIEAVERGTQDDQNELLFLLDRFQCHKIPEQSEMASIIVQIAHKVLIQESKYALDAISGVGEGVWQIDFPDTESILTLYGRLDPTIPKVIELLCASPRTKDENASIGFLHRFIRGRNKLQLRKLLRFLTGSDVICVDKIDIQFIVGHGKGRLPSIHTCGPMLELPSTYANYPDFRSEWESMLDSKECMEMNIV</sequence>
<proteinExistence type="predicted"/>
<protein>
    <recommendedName>
        <fullName evidence="2">HECT domain-containing protein</fullName>
    </recommendedName>
</protein>
<evidence type="ECO:0000313" key="3">
    <source>
        <dbReference type="EMBL" id="KAL3872071.1"/>
    </source>
</evidence>
<comment type="caution">
    <text evidence="3">The sequence shown here is derived from an EMBL/GenBank/DDBJ whole genome shotgun (WGS) entry which is preliminary data.</text>
</comment>
<dbReference type="EMBL" id="JBJQND010000007">
    <property type="protein sequence ID" value="KAL3872071.1"/>
    <property type="molecule type" value="Genomic_DNA"/>
</dbReference>
<organism evidence="3 4">
    <name type="scientific">Sinanodonta woodiana</name>
    <name type="common">Chinese pond mussel</name>
    <name type="synonym">Anodonta woodiana</name>
    <dbReference type="NCBI Taxonomy" id="1069815"/>
    <lineage>
        <taxon>Eukaryota</taxon>
        <taxon>Metazoa</taxon>
        <taxon>Spiralia</taxon>
        <taxon>Lophotrochozoa</taxon>
        <taxon>Mollusca</taxon>
        <taxon>Bivalvia</taxon>
        <taxon>Autobranchia</taxon>
        <taxon>Heteroconchia</taxon>
        <taxon>Palaeoheterodonta</taxon>
        <taxon>Unionida</taxon>
        <taxon>Unionoidea</taxon>
        <taxon>Unionidae</taxon>
        <taxon>Unioninae</taxon>
        <taxon>Sinanodonta</taxon>
    </lineage>
</organism>
<dbReference type="Proteomes" id="UP001634394">
    <property type="component" value="Unassembled WGS sequence"/>
</dbReference>
<name>A0ABD3WER1_SINWO</name>
<keyword evidence="1" id="KW-0833">Ubl conjugation pathway</keyword>
<gene>
    <name evidence="3" type="ORF">ACJMK2_040026</name>
</gene>
<feature type="domain" description="HECT" evidence="2">
    <location>
        <begin position="541"/>
        <end position="613"/>
    </location>
</feature>
<dbReference type="Pfam" id="PF00632">
    <property type="entry name" value="HECT"/>
    <property type="match status" value="1"/>
</dbReference>
<dbReference type="InterPro" id="IPR000569">
    <property type="entry name" value="HECT_dom"/>
</dbReference>